<dbReference type="PANTHER" id="PTHR31531:SF2">
    <property type="entry name" value="E3 UBIQUITIN-PROTEIN LIGASE E3D"/>
    <property type="match status" value="1"/>
</dbReference>
<dbReference type="GO" id="GO:0005634">
    <property type="term" value="C:nucleus"/>
    <property type="evidence" value="ECO:0007669"/>
    <property type="project" value="TreeGrafter"/>
</dbReference>
<dbReference type="EMBL" id="MU858117">
    <property type="protein sequence ID" value="KAK4212969.1"/>
    <property type="molecule type" value="Genomic_DNA"/>
</dbReference>
<dbReference type="AlphaFoldDB" id="A0AAN6Y5P5"/>
<organism evidence="2 3">
    <name type="scientific">Rhypophila decipiens</name>
    <dbReference type="NCBI Taxonomy" id="261697"/>
    <lineage>
        <taxon>Eukaryota</taxon>
        <taxon>Fungi</taxon>
        <taxon>Dikarya</taxon>
        <taxon>Ascomycota</taxon>
        <taxon>Pezizomycotina</taxon>
        <taxon>Sordariomycetes</taxon>
        <taxon>Sordariomycetidae</taxon>
        <taxon>Sordariales</taxon>
        <taxon>Naviculisporaceae</taxon>
        <taxon>Rhypophila</taxon>
    </lineage>
</organism>
<dbReference type="GO" id="GO:0000209">
    <property type="term" value="P:protein polyubiquitination"/>
    <property type="evidence" value="ECO:0007669"/>
    <property type="project" value="TreeGrafter"/>
</dbReference>
<dbReference type="GO" id="GO:0006513">
    <property type="term" value="P:protein monoubiquitination"/>
    <property type="evidence" value="ECO:0007669"/>
    <property type="project" value="TreeGrafter"/>
</dbReference>
<dbReference type="Pfam" id="PF09814">
    <property type="entry name" value="HECT_2"/>
    <property type="match status" value="1"/>
</dbReference>
<reference evidence="2" key="1">
    <citation type="journal article" date="2023" name="Mol. Phylogenet. Evol.">
        <title>Genome-scale phylogeny and comparative genomics of the fungal order Sordariales.</title>
        <authorList>
            <person name="Hensen N."/>
            <person name="Bonometti L."/>
            <person name="Westerberg I."/>
            <person name="Brannstrom I.O."/>
            <person name="Guillou S."/>
            <person name="Cros-Aarteil S."/>
            <person name="Calhoun S."/>
            <person name="Haridas S."/>
            <person name="Kuo A."/>
            <person name="Mondo S."/>
            <person name="Pangilinan J."/>
            <person name="Riley R."/>
            <person name="LaButti K."/>
            <person name="Andreopoulos B."/>
            <person name="Lipzen A."/>
            <person name="Chen C."/>
            <person name="Yan M."/>
            <person name="Daum C."/>
            <person name="Ng V."/>
            <person name="Clum A."/>
            <person name="Steindorff A."/>
            <person name="Ohm R.A."/>
            <person name="Martin F."/>
            <person name="Silar P."/>
            <person name="Natvig D.O."/>
            <person name="Lalanne C."/>
            <person name="Gautier V."/>
            <person name="Ament-Velasquez S.L."/>
            <person name="Kruys A."/>
            <person name="Hutchinson M.I."/>
            <person name="Powell A.J."/>
            <person name="Barry K."/>
            <person name="Miller A.N."/>
            <person name="Grigoriev I.V."/>
            <person name="Debuchy R."/>
            <person name="Gladieux P."/>
            <person name="Hiltunen Thoren M."/>
            <person name="Johannesson H."/>
        </authorList>
    </citation>
    <scope>NUCLEOTIDE SEQUENCE</scope>
    <source>
        <strain evidence="2">PSN293</strain>
    </source>
</reference>
<protein>
    <submittedName>
        <fullName evidence="2">Ubiquitin-conjugating enzyme E2-binding protein</fullName>
    </submittedName>
</protein>
<evidence type="ECO:0000313" key="2">
    <source>
        <dbReference type="EMBL" id="KAK4212969.1"/>
    </source>
</evidence>
<reference evidence="2" key="2">
    <citation type="submission" date="2023-05" db="EMBL/GenBank/DDBJ databases">
        <authorList>
            <consortium name="Lawrence Berkeley National Laboratory"/>
            <person name="Steindorff A."/>
            <person name="Hensen N."/>
            <person name="Bonometti L."/>
            <person name="Westerberg I."/>
            <person name="Brannstrom I.O."/>
            <person name="Guillou S."/>
            <person name="Cros-Aarteil S."/>
            <person name="Calhoun S."/>
            <person name="Haridas S."/>
            <person name="Kuo A."/>
            <person name="Mondo S."/>
            <person name="Pangilinan J."/>
            <person name="Riley R."/>
            <person name="Labutti K."/>
            <person name="Andreopoulos B."/>
            <person name="Lipzen A."/>
            <person name="Chen C."/>
            <person name="Yanf M."/>
            <person name="Daum C."/>
            <person name="Ng V."/>
            <person name="Clum A."/>
            <person name="Ohm R."/>
            <person name="Martin F."/>
            <person name="Silar P."/>
            <person name="Natvig D."/>
            <person name="Lalanne C."/>
            <person name="Gautier V."/>
            <person name="Ament-Velasquez S.L."/>
            <person name="Kruys A."/>
            <person name="Hutchinson M.I."/>
            <person name="Powell A.J."/>
            <person name="Barry K."/>
            <person name="Miller A.N."/>
            <person name="Grigoriev I.V."/>
            <person name="Debuchy R."/>
            <person name="Gladieux P."/>
            <person name="Thoren M.H."/>
            <person name="Johannesson H."/>
        </authorList>
    </citation>
    <scope>NUCLEOTIDE SEQUENCE</scope>
    <source>
        <strain evidence="2">PSN293</strain>
    </source>
</reference>
<gene>
    <name evidence="2" type="ORF">QBC37DRAFT_182702</name>
</gene>
<name>A0AAN6Y5P5_9PEZI</name>
<feature type="region of interest" description="Disordered" evidence="1">
    <location>
        <begin position="156"/>
        <end position="176"/>
    </location>
</feature>
<dbReference type="Proteomes" id="UP001301769">
    <property type="component" value="Unassembled WGS sequence"/>
</dbReference>
<dbReference type="GO" id="GO:0005829">
    <property type="term" value="C:cytosol"/>
    <property type="evidence" value="ECO:0007669"/>
    <property type="project" value="TreeGrafter"/>
</dbReference>
<proteinExistence type="predicted"/>
<comment type="caution">
    <text evidence="2">The sequence shown here is derived from an EMBL/GenBank/DDBJ whole genome shotgun (WGS) entry which is preliminary data.</text>
</comment>
<feature type="compositionally biased region" description="Basic and acidic residues" evidence="1">
    <location>
        <begin position="156"/>
        <end position="165"/>
    </location>
</feature>
<accession>A0AAN6Y5P5</accession>
<dbReference type="GO" id="GO:0061630">
    <property type="term" value="F:ubiquitin protein ligase activity"/>
    <property type="evidence" value="ECO:0007669"/>
    <property type="project" value="TreeGrafter"/>
</dbReference>
<dbReference type="GO" id="GO:0031624">
    <property type="term" value="F:ubiquitin conjugating enzyme binding"/>
    <property type="evidence" value="ECO:0007669"/>
    <property type="project" value="TreeGrafter"/>
</dbReference>
<evidence type="ECO:0000313" key="3">
    <source>
        <dbReference type="Proteomes" id="UP001301769"/>
    </source>
</evidence>
<sequence length="430" mass="45906">MASEQSILYAELLPNIGRISLAISLSPPAVDASTRVAIDADGSNVELRHYGEIHRLRLPSRVALGGSVLPIQKQGVGTLSWPLPLHSTQSLQSRQPNIAGLGTSTWSATDLKIGSGVSCRKCGSVIVKDGSIVAWKDLPSENWAEMMEFWHCHKPDHPHGSHSHDSASNASRGAETSLKTLENGDGEKADDASLAARGYGASSAISAQEGVGFVDLTTLIFAESDCAGITFSLSTYGHGSSKKQDILKPDSSEVKSLNVFCSSCQTQVGFYNFRTTAVTLLKWQVLLESQSGAKPGVSQSLSATLLATKARSGSSKSLIIPMPETIVDPTDKPSPDTVIHVWVFNPNIVYSSSAAPEADAQGTPAIKLLYKLIPCEESEQMLETITCDAQEINLPSAAVAEVIRLLTESNLLLPAPERAFKEWKVALLSK</sequence>
<evidence type="ECO:0000256" key="1">
    <source>
        <dbReference type="SAM" id="MobiDB-lite"/>
    </source>
</evidence>
<dbReference type="PANTHER" id="PTHR31531">
    <property type="entry name" value="E3 UBIQUITIN-PROTEIN LIGASE E3D FAMILY MEMBER"/>
    <property type="match status" value="1"/>
</dbReference>
<dbReference type="GO" id="GO:0051865">
    <property type="term" value="P:protein autoubiquitination"/>
    <property type="evidence" value="ECO:0007669"/>
    <property type="project" value="TreeGrafter"/>
</dbReference>
<dbReference type="InterPro" id="IPR019193">
    <property type="entry name" value="UBQ-conj_enz_E2-bd_prot"/>
</dbReference>
<dbReference type="GO" id="GO:0030332">
    <property type="term" value="F:cyclin binding"/>
    <property type="evidence" value="ECO:0007669"/>
    <property type="project" value="TreeGrafter"/>
</dbReference>
<dbReference type="GO" id="GO:0043161">
    <property type="term" value="P:proteasome-mediated ubiquitin-dependent protein catabolic process"/>
    <property type="evidence" value="ECO:0007669"/>
    <property type="project" value="TreeGrafter"/>
</dbReference>
<keyword evidence="3" id="KW-1185">Reference proteome</keyword>
<dbReference type="GO" id="GO:0000151">
    <property type="term" value="C:ubiquitin ligase complex"/>
    <property type="evidence" value="ECO:0007669"/>
    <property type="project" value="TreeGrafter"/>
</dbReference>